<keyword evidence="4" id="KW-0460">Magnesium</keyword>
<organism evidence="6">
    <name type="scientific">hydrothermal vent metagenome</name>
    <dbReference type="NCBI Taxonomy" id="652676"/>
    <lineage>
        <taxon>unclassified sequences</taxon>
        <taxon>metagenomes</taxon>
        <taxon>ecological metagenomes</taxon>
    </lineage>
</organism>
<dbReference type="GO" id="GO:0005829">
    <property type="term" value="C:cytosol"/>
    <property type="evidence" value="ECO:0007669"/>
    <property type="project" value="TreeGrafter"/>
</dbReference>
<reference evidence="6" key="1">
    <citation type="submission" date="2018-06" db="EMBL/GenBank/DDBJ databases">
        <authorList>
            <person name="Zhirakovskaya E."/>
        </authorList>
    </citation>
    <scope>NUCLEOTIDE SEQUENCE</scope>
</reference>
<dbReference type="PROSITE" id="PS00893">
    <property type="entry name" value="NUDIX_BOX"/>
    <property type="match status" value="1"/>
</dbReference>
<dbReference type="AlphaFoldDB" id="A0A3B0U3S6"/>
<name>A0A3B0U3S6_9ZZZZ</name>
<sequence length="175" mass="19316">MPETHHSKVIQFCPKCGSNDFPPDSGRSFKCRNCGFHFFINSAAAVAALAFNAKGELLFTRRAITPNKGKLDLPGGFIDPGESAEEALKRELKEELGVNVVSLEYFTSAPNEYVFSGYSVFTLDMAFIVVPESLEGLVAMDDISGFEFIRPADVDFNDLPALSMQYFVKEAGRRL</sequence>
<dbReference type="GO" id="GO:0046872">
    <property type="term" value="F:metal ion binding"/>
    <property type="evidence" value="ECO:0007669"/>
    <property type="project" value="UniProtKB-KW"/>
</dbReference>
<dbReference type="EMBL" id="UOEP01000231">
    <property type="protein sequence ID" value="VAW24988.1"/>
    <property type="molecule type" value="Genomic_DNA"/>
</dbReference>
<gene>
    <name evidence="6" type="ORF">MNBD_BACTEROID01-2750</name>
</gene>
<dbReference type="PROSITE" id="PS51462">
    <property type="entry name" value="NUDIX"/>
    <property type="match status" value="1"/>
</dbReference>
<dbReference type="InterPro" id="IPR020476">
    <property type="entry name" value="Nudix_hydrolase"/>
</dbReference>
<dbReference type="SUPFAM" id="SSF55811">
    <property type="entry name" value="Nudix"/>
    <property type="match status" value="1"/>
</dbReference>
<dbReference type="PRINTS" id="PR00502">
    <property type="entry name" value="NUDIXFAMILY"/>
</dbReference>
<dbReference type="InterPro" id="IPR050241">
    <property type="entry name" value="NAD-cap_RNA_hydrolase_NudC"/>
</dbReference>
<dbReference type="InterPro" id="IPR020084">
    <property type="entry name" value="NUDIX_hydrolase_CS"/>
</dbReference>
<evidence type="ECO:0000313" key="6">
    <source>
        <dbReference type="EMBL" id="VAW24988.1"/>
    </source>
</evidence>
<dbReference type="InterPro" id="IPR000086">
    <property type="entry name" value="NUDIX_hydrolase_dom"/>
</dbReference>
<comment type="cofactor">
    <cofactor evidence="1">
        <name>Mg(2+)</name>
        <dbReference type="ChEBI" id="CHEBI:18420"/>
    </cofactor>
</comment>
<dbReference type="PANTHER" id="PTHR42904:SF12">
    <property type="entry name" value="ADP-RIBOSE PYROPHOSPHATASE-RELATED"/>
    <property type="match status" value="1"/>
</dbReference>
<evidence type="ECO:0000256" key="4">
    <source>
        <dbReference type="ARBA" id="ARBA00022842"/>
    </source>
</evidence>
<dbReference type="Gene3D" id="3.90.79.10">
    <property type="entry name" value="Nucleoside Triphosphate Pyrophosphohydrolase"/>
    <property type="match status" value="1"/>
</dbReference>
<dbReference type="InterPro" id="IPR015797">
    <property type="entry name" value="NUDIX_hydrolase-like_dom_sf"/>
</dbReference>
<keyword evidence="3" id="KW-0378">Hydrolase</keyword>
<dbReference type="CDD" id="cd04681">
    <property type="entry name" value="NUDIX_Hydrolase"/>
    <property type="match status" value="1"/>
</dbReference>
<dbReference type="GO" id="GO:0006742">
    <property type="term" value="P:NADP+ catabolic process"/>
    <property type="evidence" value="ECO:0007669"/>
    <property type="project" value="TreeGrafter"/>
</dbReference>
<evidence type="ECO:0000256" key="1">
    <source>
        <dbReference type="ARBA" id="ARBA00001946"/>
    </source>
</evidence>
<keyword evidence="2" id="KW-0479">Metal-binding</keyword>
<dbReference type="PANTHER" id="PTHR42904">
    <property type="entry name" value="NUDIX HYDROLASE, NUDC SUBFAMILY"/>
    <property type="match status" value="1"/>
</dbReference>
<dbReference type="GO" id="GO:0035529">
    <property type="term" value="F:NADH pyrophosphatase activity"/>
    <property type="evidence" value="ECO:0007669"/>
    <property type="project" value="TreeGrafter"/>
</dbReference>
<dbReference type="GO" id="GO:0019677">
    <property type="term" value="P:NAD+ catabolic process"/>
    <property type="evidence" value="ECO:0007669"/>
    <property type="project" value="TreeGrafter"/>
</dbReference>
<accession>A0A3B0U3S6</accession>
<feature type="domain" description="Nudix hydrolase" evidence="5">
    <location>
        <begin position="41"/>
        <end position="172"/>
    </location>
</feature>
<evidence type="ECO:0000256" key="2">
    <source>
        <dbReference type="ARBA" id="ARBA00022723"/>
    </source>
</evidence>
<evidence type="ECO:0000256" key="3">
    <source>
        <dbReference type="ARBA" id="ARBA00022801"/>
    </source>
</evidence>
<protein>
    <recommendedName>
        <fullName evidence="5">Nudix hydrolase domain-containing protein</fullName>
    </recommendedName>
</protein>
<evidence type="ECO:0000259" key="5">
    <source>
        <dbReference type="PROSITE" id="PS51462"/>
    </source>
</evidence>
<dbReference type="Pfam" id="PF00293">
    <property type="entry name" value="NUDIX"/>
    <property type="match status" value="1"/>
</dbReference>
<proteinExistence type="predicted"/>